<evidence type="ECO:0000259" key="2">
    <source>
        <dbReference type="PROSITE" id="PS51756"/>
    </source>
</evidence>
<feature type="domain" description="LXG" evidence="2">
    <location>
        <begin position="1"/>
        <end position="240"/>
    </location>
</feature>
<gene>
    <name evidence="4" type="ORF">HMPREF3213_00652</name>
    <name evidence="3" type="ORF">SB48_HM08orf05535</name>
</gene>
<dbReference type="EMBL" id="CP010525">
    <property type="protein sequence ID" value="AJO24255.1"/>
    <property type="molecule type" value="Genomic_DNA"/>
</dbReference>
<comment type="similarity">
    <text evidence="1">In the N-terminal section; belongs to the LXG family.</text>
</comment>
<dbReference type="RefSeq" id="WP_014096086.1">
    <property type="nucleotide sequence ID" value="NZ_CP010525.1"/>
</dbReference>
<reference evidence="6" key="4">
    <citation type="submission" date="2016-01" db="EMBL/GenBank/DDBJ databases">
        <authorList>
            <person name="Mitreva M."/>
            <person name="Pepin K.H."/>
            <person name="Mihindukulasuriya K.A."/>
            <person name="Fulton R."/>
            <person name="Fronick C."/>
            <person name="O'Laughlin M."/>
            <person name="Miner T."/>
            <person name="Herter B."/>
            <person name="Rosa B.A."/>
            <person name="Cordes M."/>
            <person name="Tomlinson C."/>
            <person name="Wollam A."/>
            <person name="Palsikar V.B."/>
            <person name="Mardis E.R."/>
            <person name="Wilson R.K."/>
        </authorList>
    </citation>
    <scope>NUCLEOTIDE SEQUENCE [LARGE SCALE GENOMIC DNA]</scope>
    <source>
        <strain evidence="6">GED7749B</strain>
    </source>
</reference>
<name>A0A0C5CF81_HEYCO</name>
<dbReference type="PROSITE" id="PS51756">
    <property type="entry name" value="LXG"/>
    <property type="match status" value="1"/>
</dbReference>
<evidence type="ECO:0000313" key="3">
    <source>
        <dbReference type="EMBL" id="AJO24255.1"/>
    </source>
</evidence>
<organism evidence="4 6">
    <name type="scientific">Heyndrickxia coagulans</name>
    <name type="common">Weizmannia coagulans</name>
    <dbReference type="NCBI Taxonomy" id="1398"/>
    <lineage>
        <taxon>Bacteria</taxon>
        <taxon>Bacillati</taxon>
        <taxon>Bacillota</taxon>
        <taxon>Bacilli</taxon>
        <taxon>Bacillales</taxon>
        <taxon>Bacillaceae</taxon>
        <taxon>Heyndrickxia</taxon>
    </lineage>
</organism>
<proteinExistence type="inferred from homology"/>
<reference evidence="4" key="3">
    <citation type="submission" date="2016-01" db="EMBL/GenBank/DDBJ databases">
        <authorList>
            <person name="Oliw E.H."/>
        </authorList>
    </citation>
    <scope>NUCLEOTIDE SEQUENCE [LARGE SCALE GENOMIC DNA]</scope>
    <source>
        <strain evidence="4">GED7749B</strain>
    </source>
</reference>
<evidence type="ECO:0000313" key="6">
    <source>
        <dbReference type="Proteomes" id="UP000070376"/>
    </source>
</evidence>
<dbReference type="STRING" id="1398.AB434_1866"/>
<dbReference type="InterPro" id="IPR006829">
    <property type="entry name" value="LXG_dom"/>
</dbReference>
<sequence length="255" mass="29112">MKVEFEELLHLQKEIDRSTKEMAARLEVVRQKTNAISRLQSFKGKAADSAKHYFHTTHGEMIEALVTAARQVQHRYNQIISEFEGTVDDSPGAVLHADYMHDLNQKTRILKNQMMDIYHEGLQVLHSISDIVSIPAPDLGHFIESAEASQKFANEVNEKLHAFDRKALQIVEESRRDVDRVMKKVMEAGERSLVGGGQADCLNDNDSSLHEQQVFVDKLAIFILMSNGFKAMQRTYKYINKSNTLLIAAIQFYIY</sequence>
<dbReference type="PATRIC" id="fig|1398.18.peg.3419"/>
<dbReference type="Proteomes" id="UP000032024">
    <property type="component" value="Chromosome"/>
</dbReference>
<dbReference type="Pfam" id="PF04740">
    <property type="entry name" value="LXG"/>
    <property type="match status" value="1"/>
</dbReference>
<protein>
    <recommendedName>
        <fullName evidence="2">LXG domain-containing protein</fullName>
    </recommendedName>
</protein>
<dbReference type="EMBL" id="LRPN01000023">
    <property type="protein sequence ID" value="KWZ84994.1"/>
    <property type="molecule type" value="Genomic_DNA"/>
</dbReference>
<evidence type="ECO:0000313" key="5">
    <source>
        <dbReference type="Proteomes" id="UP000032024"/>
    </source>
</evidence>
<evidence type="ECO:0000256" key="1">
    <source>
        <dbReference type="ARBA" id="ARBA00034117"/>
    </source>
</evidence>
<dbReference type="AlphaFoldDB" id="A0A0C5CF81"/>
<reference evidence="3" key="1">
    <citation type="submission" date="2015-01" db="EMBL/GenBank/DDBJ databases">
        <title>Comparative genome analysis of Bacillus coagulans HM-08, Clostridium butyricum HM-68, Bacillus subtilis HM-66 and Bacillus licheniformis BL-09.</title>
        <authorList>
            <person name="Zhang H."/>
        </authorList>
    </citation>
    <scope>NUCLEOTIDE SEQUENCE [LARGE SCALE GENOMIC DNA]</scope>
    <source>
        <strain evidence="3">HM-08</strain>
    </source>
</reference>
<reference evidence="5" key="2">
    <citation type="submission" date="2015-01" db="EMBL/GenBank/DDBJ databases">
        <title>Comparative genome analysis of Bacillus coagulans HM-08, Clostridium butyricum HM-68, Bacillus subtilis HM-66 and Bacillus paralicheniformis BL-09.</title>
        <authorList>
            <person name="Zhang H."/>
        </authorList>
    </citation>
    <scope>NUCLEOTIDE SEQUENCE [LARGE SCALE GENOMIC DNA]</scope>
    <source>
        <strain evidence="5">HM-08</strain>
    </source>
</reference>
<evidence type="ECO:0000313" key="4">
    <source>
        <dbReference type="EMBL" id="KWZ84994.1"/>
    </source>
</evidence>
<accession>A0A0C5CF81</accession>
<dbReference type="Proteomes" id="UP000070376">
    <property type="component" value="Unassembled WGS sequence"/>
</dbReference>
<keyword evidence="5" id="KW-1185">Reference proteome</keyword>